<gene>
    <name evidence="2" type="ORF">PAXINDRAFT_157362</name>
</gene>
<feature type="region of interest" description="Disordered" evidence="1">
    <location>
        <begin position="151"/>
        <end position="233"/>
    </location>
</feature>
<evidence type="ECO:0000256" key="1">
    <source>
        <dbReference type="SAM" id="MobiDB-lite"/>
    </source>
</evidence>
<sequence>MFRGKYNKVKSFIKHYKCLLVQHNVTSKKDKCESITQYCSDRVAQFVEVLGDFVKKRKKEPIEDLSEWAAFQRKYVRIADWLLSRSKITNNDYTKYMWQVIYPSFRRRLEARLIAADPMKDMSIPFKVARIRRAAEGLLQRDWFDLDCMQSDSEKEDSEEEDTSSESSLSDSTESASSDDKESHRKSKYKKKKGKAVDTKKTKTKSKSKREPLEEDTPSKESKKLVKKQQVPDNTVEELVKKMSTISLSDPQYALLYLQALNQEPNIKLMLARPVQNKIITFHPVDHHYLPTPTDSNYPTQRNDWGKVVLRSGEPLWRQEGENMLRAYHRAIYAAVEVRDRRDARENVEEDVLHSDIDDDEVKGWAYPAYHVVQTTREGRREVFDGVYPLRRPREEQRSEETHAEKLNDNDRERDDRRDHSPQKRANKVTKPDKGDKGFTYLCEKKVGRKEAQPKPYDIRQPEYNRHDDDAIMEDVDEGRKGTRPEIKGRDIDGGKKEKKEKEDKYIKKTRDSKREAPRSRDQMTGFRKSELAGEVNPKAVITKILSTPIKLTTGELLGTSKELSYLLAEKLPYVTGKYYEGEWHL</sequence>
<feature type="compositionally biased region" description="Low complexity" evidence="1">
    <location>
        <begin position="165"/>
        <end position="176"/>
    </location>
</feature>
<feature type="compositionally biased region" description="Basic and acidic residues" evidence="1">
    <location>
        <begin position="394"/>
        <end position="422"/>
    </location>
</feature>
<reference evidence="3" key="2">
    <citation type="submission" date="2015-01" db="EMBL/GenBank/DDBJ databases">
        <title>Evolutionary Origins and Diversification of the Mycorrhizal Mutualists.</title>
        <authorList>
            <consortium name="DOE Joint Genome Institute"/>
            <consortium name="Mycorrhizal Genomics Consortium"/>
            <person name="Kohler A."/>
            <person name="Kuo A."/>
            <person name="Nagy L.G."/>
            <person name="Floudas D."/>
            <person name="Copeland A."/>
            <person name="Barry K.W."/>
            <person name="Cichocki N."/>
            <person name="Veneault-Fourrey C."/>
            <person name="LaButti K."/>
            <person name="Lindquist E.A."/>
            <person name="Lipzen A."/>
            <person name="Lundell T."/>
            <person name="Morin E."/>
            <person name="Murat C."/>
            <person name="Riley R."/>
            <person name="Ohm R."/>
            <person name="Sun H."/>
            <person name="Tunlid A."/>
            <person name="Henrissat B."/>
            <person name="Grigoriev I.V."/>
            <person name="Hibbett D.S."/>
            <person name="Martin F."/>
        </authorList>
    </citation>
    <scope>NUCLEOTIDE SEQUENCE [LARGE SCALE GENOMIC DNA]</scope>
    <source>
        <strain evidence="3">ATCC 200175</strain>
    </source>
</reference>
<keyword evidence="3" id="KW-1185">Reference proteome</keyword>
<dbReference type="EMBL" id="KN819384">
    <property type="protein sequence ID" value="KIJ11217.1"/>
    <property type="molecule type" value="Genomic_DNA"/>
</dbReference>
<feature type="region of interest" description="Disordered" evidence="1">
    <location>
        <begin position="394"/>
        <end position="531"/>
    </location>
</feature>
<dbReference type="HOGENOM" id="CLU_004135_0_0_1"/>
<feature type="compositionally biased region" description="Basic and acidic residues" evidence="1">
    <location>
        <begin position="209"/>
        <end position="224"/>
    </location>
</feature>
<protein>
    <submittedName>
        <fullName evidence="2">Uncharacterized protein</fullName>
    </submittedName>
</protein>
<organism evidence="2 3">
    <name type="scientific">Paxillus involutus ATCC 200175</name>
    <dbReference type="NCBI Taxonomy" id="664439"/>
    <lineage>
        <taxon>Eukaryota</taxon>
        <taxon>Fungi</taxon>
        <taxon>Dikarya</taxon>
        <taxon>Basidiomycota</taxon>
        <taxon>Agaricomycotina</taxon>
        <taxon>Agaricomycetes</taxon>
        <taxon>Agaricomycetidae</taxon>
        <taxon>Boletales</taxon>
        <taxon>Paxilineae</taxon>
        <taxon>Paxillaceae</taxon>
        <taxon>Paxillus</taxon>
    </lineage>
</organism>
<evidence type="ECO:0000313" key="3">
    <source>
        <dbReference type="Proteomes" id="UP000053647"/>
    </source>
</evidence>
<accession>A0A0C9TTU0</accession>
<name>A0A0C9TTU0_PAXIN</name>
<dbReference type="AlphaFoldDB" id="A0A0C9TTU0"/>
<feature type="compositionally biased region" description="Basic and acidic residues" evidence="1">
    <location>
        <begin position="430"/>
        <end position="470"/>
    </location>
</feature>
<proteinExistence type="predicted"/>
<evidence type="ECO:0000313" key="2">
    <source>
        <dbReference type="EMBL" id="KIJ11217.1"/>
    </source>
</evidence>
<dbReference type="Proteomes" id="UP000053647">
    <property type="component" value="Unassembled WGS sequence"/>
</dbReference>
<feature type="compositionally biased region" description="Acidic residues" evidence="1">
    <location>
        <begin position="154"/>
        <end position="164"/>
    </location>
</feature>
<reference evidence="2 3" key="1">
    <citation type="submission" date="2014-06" db="EMBL/GenBank/DDBJ databases">
        <authorList>
            <consortium name="DOE Joint Genome Institute"/>
            <person name="Kuo A."/>
            <person name="Kohler A."/>
            <person name="Nagy L.G."/>
            <person name="Floudas D."/>
            <person name="Copeland A."/>
            <person name="Barry K.W."/>
            <person name="Cichocki N."/>
            <person name="Veneault-Fourrey C."/>
            <person name="LaButti K."/>
            <person name="Lindquist E.A."/>
            <person name="Lipzen A."/>
            <person name="Lundell T."/>
            <person name="Morin E."/>
            <person name="Murat C."/>
            <person name="Sun H."/>
            <person name="Tunlid A."/>
            <person name="Henrissat B."/>
            <person name="Grigoriev I.V."/>
            <person name="Hibbett D.S."/>
            <person name="Martin F."/>
            <person name="Nordberg H.P."/>
            <person name="Cantor M.N."/>
            <person name="Hua S.X."/>
        </authorList>
    </citation>
    <scope>NUCLEOTIDE SEQUENCE [LARGE SCALE GENOMIC DNA]</scope>
    <source>
        <strain evidence="2 3">ATCC 200175</strain>
    </source>
</reference>
<dbReference type="OrthoDB" id="3016331at2759"/>
<feature type="compositionally biased region" description="Basic and acidic residues" evidence="1">
    <location>
        <begin position="478"/>
        <end position="531"/>
    </location>
</feature>
<feature type="compositionally biased region" description="Basic residues" evidence="1">
    <location>
        <begin position="184"/>
        <end position="194"/>
    </location>
</feature>